<name>A0A640V2W2_9ACTN</name>
<dbReference type="GeneID" id="96287025"/>
<evidence type="ECO:0000256" key="1">
    <source>
        <dbReference type="SAM" id="Phobius"/>
    </source>
</evidence>
<protein>
    <recommendedName>
        <fullName evidence="4">DUF998 domain-containing protein</fullName>
    </recommendedName>
</protein>
<evidence type="ECO:0000313" key="2">
    <source>
        <dbReference type="EMBL" id="GFE41291.1"/>
    </source>
</evidence>
<feature type="transmembrane region" description="Helical" evidence="1">
    <location>
        <begin position="71"/>
        <end position="91"/>
    </location>
</feature>
<accession>A0A640V2W2</accession>
<organism evidence="2 3">
    <name type="scientific">Streptomyces tubercidicus</name>
    <dbReference type="NCBI Taxonomy" id="47759"/>
    <lineage>
        <taxon>Bacteria</taxon>
        <taxon>Bacillati</taxon>
        <taxon>Actinomycetota</taxon>
        <taxon>Actinomycetes</taxon>
        <taxon>Kitasatosporales</taxon>
        <taxon>Streptomycetaceae</taxon>
        <taxon>Streptomyces</taxon>
    </lineage>
</organism>
<dbReference type="Pfam" id="PF06197">
    <property type="entry name" value="DUF998"/>
    <property type="match status" value="1"/>
</dbReference>
<dbReference type="AlphaFoldDB" id="A0A640V2W2"/>
<keyword evidence="1" id="KW-0812">Transmembrane</keyword>
<dbReference type="RefSeq" id="WP_159748221.1">
    <property type="nucleotide sequence ID" value="NZ_BLIR01000003.1"/>
</dbReference>
<proteinExistence type="predicted"/>
<dbReference type="Proteomes" id="UP000431826">
    <property type="component" value="Unassembled WGS sequence"/>
</dbReference>
<sequence>MFAGERSPHLARGLARTGDRPCREAWAALLLAAGAVLYNGWLLEYLLPTGLDPRHSYVSELYAADQPFRPLFGGIESLCAVFVAVGALLAYGSASDGWGRGGWLAMLGLGMSSVADVLLPMRCAPSVEPACAAVHPSHTVTSALAHFFVFAAMALLSRAAVTARPRLPLLRRWGPRVLALALPTAVCTVGPLFGRPGWHGIPQRAHLALVGVWFALLAVELARSSWGRRTGLVTSTGLREREEDVPVADAP</sequence>
<dbReference type="EMBL" id="BLIR01000003">
    <property type="protein sequence ID" value="GFE41291.1"/>
    <property type="molecule type" value="Genomic_DNA"/>
</dbReference>
<evidence type="ECO:0000313" key="3">
    <source>
        <dbReference type="Proteomes" id="UP000431826"/>
    </source>
</evidence>
<dbReference type="OrthoDB" id="3406108at2"/>
<dbReference type="InterPro" id="IPR009339">
    <property type="entry name" value="DUF998"/>
</dbReference>
<evidence type="ECO:0008006" key="4">
    <source>
        <dbReference type="Google" id="ProtNLM"/>
    </source>
</evidence>
<feature type="transmembrane region" description="Helical" evidence="1">
    <location>
        <begin position="25"/>
        <end position="43"/>
    </location>
</feature>
<feature type="transmembrane region" description="Helical" evidence="1">
    <location>
        <begin position="141"/>
        <end position="161"/>
    </location>
</feature>
<feature type="transmembrane region" description="Helical" evidence="1">
    <location>
        <begin position="103"/>
        <end position="121"/>
    </location>
</feature>
<feature type="transmembrane region" description="Helical" evidence="1">
    <location>
        <begin position="173"/>
        <end position="193"/>
    </location>
</feature>
<keyword evidence="3" id="KW-1185">Reference proteome</keyword>
<comment type="caution">
    <text evidence="2">The sequence shown here is derived from an EMBL/GenBank/DDBJ whole genome shotgun (WGS) entry which is preliminary data.</text>
</comment>
<reference evidence="2 3" key="1">
    <citation type="submission" date="2019-12" db="EMBL/GenBank/DDBJ databases">
        <title>Whole genome shotgun sequence of Streptomyces tubercidicus NBRC 13090.</title>
        <authorList>
            <person name="Ichikawa N."/>
            <person name="Kimura A."/>
            <person name="Kitahashi Y."/>
            <person name="Komaki H."/>
            <person name="Tamura T."/>
        </authorList>
    </citation>
    <scope>NUCLEOTIDE SEQUENCE [LARGE SCALE GENOMIC DNA]</scope>
    <source>
        <strain evidence="2 3">NBRC 13090</strain>
    </source>
</reference>
<keyword evidence="1" id="KW-0472">Membrane</keyword>
<gene>
    <name evidence="2" type="ORF">Stube_59640</name>
</gene>
<keyword evidence="1" id="KW-1133">Transmembrane helix</keyword>
<feature type="transmembrane region" description="Helical" evidence="1">
    <location>
        <begin position="205"/>
        <end position="222"/>
    </location>
</feature>